<dbReference type="Proteomes" id="UP000008983">
    <property type="component" value="Unassembled WGS sequence"/>
</dbReference>
<dbReference type="RefSeq" id="XP_004035623.1">
    <property type="nucleotide sequence ID" value="XM_004035575.1"/>
</dbReference>
<dbReference type="AlphaFoldDB" id="G0QRL6"/>
<dbReference type="InParanoid" id="G0QRL6"/>
<organism evidence="1 2">
    <name type="scientific">Ichthyophthirius multifiliis</name>
    <name type="common">White spot disease agent</name>
    <name type="synonym">Ich</name>
    <dbReference type="NCBI Taxonomy" id="5932"/>
    <lineage>
        <taxon>Eukaryota</taxon>
        <taxon>Sar</taxon>
        <taxon>Alveolata</taxon>
        <taxon>Ciliophora</taxon>
        <taxon>Intramacronucleata</taxon>
        <taxon>Oligohymenophorea</taxon>
        <taxon>Hymenostomatida</taxon>
        <taxon>Ophryoglenina</taxon>
        <taxon>Ichthyophthirius</taxon>
    </lineage>
</organism>
<reference evidence="1 2" key="1">
    <citation type="submission" date="2011-07" db="EMBL/GenBank/DDBJ databases">
        <authorList>
            <person name="Coyne R."/>
            <person name="Brami D."/>
            <person name="Johnson J."/>
            <person name="Hostetler J."/>
            <person name="Hannick L."/>
            <person name="Clark T."/>
            <person name="Cassidy-Hanley D."/>
            <person name="Inman J."/>
        </authorList>
    </citation>
    <scope>NUCLEOTIDE SEQUENCE [LARGE SCALE GENOMIC DNA]</scope>
    <source>
        <strain evidence="1 2">G5</strain>
    </source>
</reference>
<keyword evidence="2" id="KW-1185">Reference proteome</keyword>
<protein>
    <submittedName>
        <fullName evidence="1">Uncharacterized protein</fullName>
    </submittedName>
</protein>
<dbReference type="EMBL" id="GL983776">
    <property type="protein sequence ID" value="EGR32137.1"/>
    <property type="molecule type" value="Genomic_DNA"/>
</dbReference>
<evidence type="ECO:0000313" key="1">
    <source>
        <dbReference type="EMBL" id="EGR32137.1"/>
    </source>
</evidence>
<proteinExistence type="predicted"/>
<name>G0QRL6_ICHMU</name>
<evidence type="ECO:0000313" key="2">
    <source>
        <dbReference type="Proteomes" id="UP000008983"/>
    </source>
</evidence>
<dbReference type="GeneID" id="14908290"/>
<gene>
    <name evidence="1" type="ORF">IMG5_095020</name>
</gene>
<accession>G0QRL6</accession>
<sequence>MNNKLIQQGINLMEQHHFSLIKRFRLLFQINQKNQILNFFFQEEVMKIQNQVYFQKEIKQDFFVQIKYKKKGIGFKEFIEKNEYDVYIYDIADYLKTEDINIQV</sequence>